<protein>
    <submittedName>
        <fullName evidence="5">Glutamine synthetase III</fullName>
    </submittedName>
</protein>
<comment type="similarity">
    <text evidence="1 2">Belongs to the glutamine synthetase family.</text>
</comment>
<dbReference type="PANTHER" id="PTHR42974">
    <property type="entry name" value="GLUTAMINE SYNTHETASE"/>
    <property type="match status" value="1"/>
</dbReference>
<dbReference type="Pfam" id="PF12437">
    <property type="entry name" value="GSIII_N"/>
    <property type="match status" value="1"/>
</dbReference>
<dbReference type="PROSITE" id="PS51986">
    <property type="entry name" value="GS_BETA_GRASP"/>
    <property type="match status" value="1"/>
</dbReference>
<dbReference type="InterPro" id="IPR008146">
    <property type="entry name" value="Gln_synth_cat_dom"/>
</dbReference>
<proteinExistence type="inferred from homology"/>
<dbReference type="SUPFAM" id="SSF55931">
    <property type="entry name" value="Glutamine synthetase/guanido kinase"/>
    <property type="match status" value="1"/>
</dbReference>
<gene>
    <name evidence="5" type="ORF">LOC68_12230</name>
</gene>
<evidence type="ECO:0000259" key="3">
    <source>
        <dbReference type="PROSITE" id="PS51986"/>
    </source>
</evidence>
<dbReference type="InterPro" id="IPR040577">
    <property type="entry name" value="Gln-synt_C"/>
</dbReference>
<dbReference type="GO" id="GO:0004356">
    <property type="term" value="F:glutamine synthetase activity"/>
    <property type="evidence" value="ECO:0007669"/>
    <property type="project" value="InterPro"/>
</dbReference>
<dbReference type="PANTHER" id="PTHR42974:SF1">
    <property type="entry name" value="TYPE-3 GLUTAMINE SYNTHETASE"/>
    <property type="match status" value="1"/>
</dbReference>
<evidence type="ECO:0000313" key="6">
    <source>
        <dbReference type="Proteomes" id="UP001139103"/>
    </source>
</evidence>
<dbReference type="InterPro" id="IPR008147">
    <property type="entry name" value="Gln_synt_N"/>
</dbReference>
<dbReference type="AlphaFoldDB" id="A0A9X1MNJ8"/>
<feature type="domain" description="GS beta-grasp" evidence="3">
    <location>
        <begin position="109"/>
        <end position="202"/>
    </location>
</feature>
<reference evidence="5" key="1">
    <citation type="submission" date="2021-11" db="EMBL/GenBank/DDBJ databases">
        <title>Genome sequence.</title>
        <authorList>
            <person name="Sun Q."/>
        </authorList>
    </citation>
    <scope>NUCLEOTIDE SEQUENCE</scope>
    <source>
        <strain evidence="5">JC732</strain>
    </source>
</reference>
<dbReference type="SMART" id="SM01230">
    <property type="entry name" value="Gln-synt_C"/>
    <property type="match status" value="1"/>
</dbReference>
<dbReference type="EMBL" id="JAJKFT010000010">
    <property type="protein sequence ID" value="MCC9629167.1"/>
    <property type="molecule type" value="Genomic_DNA"/>
</dbReference>
<sequence length="747" mass="81791">MSSTSKEKGTGSFAVAGNSLTIGGSPRMAAISAVTNYKPTNPPMNFIETTTQQLYGANVFGKAEMKSRLPKPVFKSVLKTIETGSKLDASIADIVASALKDWAIEKGATHYAHVFYPLTGATAEKHDSFLTPDGEGSAIAEFSGSQLIQGEPDGSSFPSGGIRATFEARGYTIWDVTSPAYILENPNGTTLCIPTAFVSWTGEALDKKTPVLRSMQALNTQAQRILNLFGHTDGALVSSTAGPEQEYFLIDRNFFFARPDLLTSGRTLFGAKPPKGQEFEDHYFGAIPDRVLAFMLEVERELFKLGVPIKTRHNEVAPSQYEIAPLFEFANVATDHQQLIMLTLRRVAEKYGMTCLTHEKPFAGVNGSGKHVNWSMGSKSQGNLLDPGDTPHENAQFLLFCAAVIRAVHKFQGLLRAVVASASNDHRLGANEAPPAIISIFLGDQLTDVFEQIKQGGASSSIPKGTLTVGVDTLPPLPKDAGDRNRTSPFAFTGNRFEFRAVGSSMSIAGPLVAMNTIVAESLDYCATRLEKATGGDPSKLNSELQKLLTEIITEHGSIVFNGDGYSDEWHAEAEKRGLLNLKTTADALPFLEKSEVKELFEKYNVLTERELESRYDIYLEQYVKTIKVEASLMIEMGRTMIFPAAVRYQNELASTCANLKMLGYDFDTNTLDKMTTLVKSLQDSINALESKLNSHPEGDLLAETKYFCFDVLPLMTDVRTAADELEGYVADDLWPLPTYQEMLFIK</sequence>
<dbReference type="Proteomes" id="UP001139103">
    <property type="component" value="Unassembled WGS sequence"/>
</dbReference>
<dbReference type="InterPro" id="IPR052725">
    <property type="entry name" value="GS_Type-3"/>
</dbReference>
<dbReference type="PROSITE" id="PS51987">
    <property type="entry name" value="GS_CATALYTIC"/>
    <property type="match status" value="1"/>
</dbReference>
<dbReference type="InterPro" id="IPR027303">
    <property type="entry name" value="Gln_synth_gly_rich_site"/>
</dbReference>
<evidence type="ECO:0000313" key="5">
    <source>
        <dbReference type="EMBL" id="MCC9629167.1"/>
    </source>
</evidence>
<dbReference type="InterPro" id="IPR014746">
    <property type="entry name" value="Gln_synth/guanido_kin_cat_dom"/>
</dbReference>
<evidence type="ECO:0000256" key="1">
    <source>
        <dbReference type="PROSITE-ProRule" id="PRU01330"/>
    </source>
</evidence>
<dbReference type="PROSITE" id="PS00181">
    <property type="entry name" value="GLNA_ATP"/>
    <property type="match status" value="1"/>
</dbReference>
<dbReference type="InterPro" id="IPR022147">
    <property type="entry name" value="GSIII_N"/>
</dbReference>
<accession>A0A9X1MNJ8</accession>
<dbReference type="GO" id="GO:0006542">
    <property type="term" value="P:glutamine biosynthetic process"/>
    <property type="evidence" value="ECO:0007669"/>
    <property type="project" value="InterPro"/>
</dbReference>
<organism evidence="5 6">
    <name type="scientific">Blastopirellula sediminis</name>
    <dbReference type="NCBI Taxonomy" id="2894196"/>
    <lineage>
        <taxon>Bacteria</taxon>
        <taxon>Pseudomonadati</taxon>
        <taxon>Planctomycetota</taxon>
        <taxon>Planctomycetia</taxon>
        <taxon>Pirellulales</taxon>
        <taxon>Pirellulaceae</taxon>
        <taxon>Blastopirellula</taxon>
    </lineage>
</organism>
<dbReference type="Gene3D" id="1.20.120.1560">
    <property type="match status" value="1"/>
</dbReference>
<evidence type="ECO:0000256" key="2">
    <source>
        <dbReference type="RuleBase" id="RU000384"/>
    </source>
</evidence>
<name>A0A9X1MNJ8_9BACT</name>
<dbReference type="Gene3D" id="3.30.590.10">
    <property type="entry name" value="Glutamine synthetase/guanido kinase, catalytic domain"/>
    <property type="match status" value="1"/>
</dbReference>
<dbReference type="Pfam" id="PF18318">
    <property type="entry name" value="Gln-synt_C-ter"/>
    <property type="match status" value="1"/>
</dbReference>
<dbReference type="Pfam" id="PF00120">
    <property type="entry name" value="Gln-synt_C"/>
    <property type="match status" value="1"/>
</dbReference>
<evidence type="ECO:0000259" key="4">
    <source>
        <dbReference type="PROSITE" id="PS51987"/>
    </source>
</evidence>
<keyword evidence="6" id="KW-1185">Reference proteome</keyword>
<comment type="caution">
    <text evidence="5">The sequence shown here is derived from an EMBL/GenBank/DDBJ whole genome shotgun (WGS) entry which is preliminary data.</text>
</comment>
<feature type="domain" description="GS catalytic" evidence="4">
    <location>
        <begin position="218"/>
        <end position="642"/>
    </location>
</feature>